<reference evidence="1 2" key="1">
    <citation type="submission" date="2020-05" db="EMBL/GenBank/DDBJ databases">
        <title>Ramlibacter rhizophilus sp. nov., isolated from rhizosphere soil of national flower Mugunghwa from South Korea.</title>
        <authorList>
            <person name="Zheng-Fei Y."/>
            <person name="Huan T."/>
        </authorList>
    </citation>
    <scope>NUCLEOTIDE SEQUENCE [LARGE SCALE GENOMIC DNA]</scope>
    <source>
        <strain evidence="1 2">H242</strain>
    </source>
</reference>
<dbReference type="EMBL" id="CP053418">
    <property type="protein sequence ID" value="QJW84609.1"/>
    <property type="molecule type" value="Genomic_DNA"/>
</dbReference>
<name>A0ABX6P3I0_9BURK</name>
<evidence type="ECO:0000313" key="2">
    <source>
        <dbReference type="Proteomes" id="UP000500826"/>
    </source>
</evidence>
<sequence length="242" mass="23557">MFDGDTTVDETEVDITAAGLQIASPGGVGSGANALETSVDRLSVAAGSSSVTIVESTGIVLGTVSTSVNRVGLDGVVAATTAADQSNVVGSTIVVRTLAGSLESVSGGAVTATGNLLLRAAGTDSDLTLGAAVSSGGNVSIEAGRDLLQNANVTATTSTRTMDLRAVRNPAQARGVTTSTVNGNASLTAGGTLTLEGVSAGAGRVALFGAGIVDGDADGDTEVDVLANGVRFQRPVARSAPP</sequence>
<organism evidence="1 2">
    <name type="scientific">Ramlibacter terrae</name>
    <dbReference type="NCBI Taxonomy" id="2732511"/>
    <lineage>
        <taxon>Bacteria</taxon>
        <taxon>Pseudomonadati</taxon>
        <taxon>Pseudomonadota</taxon>
        <taxon>Betaproteobacteria</taxon>
        <taxon>Burkholderiales</taxon>
        <taxon>Comamonadaceae</taxon>
        <taxon>Ramlibacter</taxon>
    </lineage>
</organism>
<accession>A0ABX6P3I0</accession>
<dbReference type="Proteomes" id="UP000500826">
    <property type="component" value="Chromosome"/>
</dbReference>
<keyword evidence="2" id="KW-1185">Reference proteome</keyword>
<evidence type="ECO:0000313" key="1">
    <source>
        <dbReference type="EMBL" id="QJW84609.1"/>
    </source>
</evidence>
<proteinExistence type="predicted"/>
<gene>
    <name evidence="1" type="ORF">HK414_15810</name>
</gene>
<protein>
    <submittedName>
        <fullName evidence="1">Uncharacterized protein</fullName>
    </submittedName>
</protein>